<dbReference type="GeneID" id="19164467"/>
<dbReference type="Proteomes" id="UP000019478">
    <property type="component" value="Unassembled WGS sequence"/>
</dbReference>
<organism evidence="2 3">
    <name type="scientific">Capronia epimyces CBS 606.96</name>
    <dbReference type="NCBI Taxonomy" id="1182542"/>
    <lineage>
        <taxon>Eukaryota</taxon>
        <taxon>Fungi</taxon>
        <taxon>Dikarya</taxon>
        <taxon>Ascomycota</taxon>
        <taxon>Pezizomycotina</taxon>
        <taxon>Eurotiomycetes</taxon>
        <taxon>Chaetothyriomycetidae</taxon>
        <taxon>Chaetothyriales</taxon>
        <taxon>Herpotrichiellaceae</taxon>
        <taxon>Capronia</taxon>
    </lineage>
</organism>
<evidence type="ECO:0000313" key="3">
    <source>
        <dbReference type="Proteomes" id="UP000019478"/>
    </source>
</evidence>
<evidence type="ECO:0000256" key="1">
    <source>
        <dbReference type="SAM" id="MobiDB-lite"/>
    </source>
</evidence>
<reference evidence="2 3" key="1">
    <citation type="submission" date="2013-03" db="EMBL/GenBank/DDBJ databases">
        <title>The Genome Sequence of Capronia epimyces CBS 606.96.</title>
        <authorList>
            <consortium name="The Broad Institute Genomics Platform"/>
            <person name="Cuomo C."/>
            <person name="de Hoog S."/>
            <person name="Gorbushina A."/>
            <person name="Walker B."/>
            <person name="Young S.K."/>
            <person name="Zeng Q."/>
            <person name="Gargeya S."/>
            <person name="Fitzgerald M."/>
            <person name="Haas B."/>
            <person name="Abouelleil A."/>
            <person name="Allen A.W."/>
            <person name="Alvarado L."/>
            <person name="Arachchi H.M."/>
            <person name="Berlin A.M."/>
            <person name="Chapman S.B."/>
            <person name="Gainer-Dewar J."/>
            <person name="Goldberg J."/>
            <person name="Griggs A."/>
            <person name="Gujja S."/>
            <person name="Hansen M."/>
            <person name="Howarth C."/>
            <person name="Imamovic A."/>
            <person name="Ireland A."/>
            <person name="Larimer J."/>
            <person name="McCowan C."/>
            <person name="Murphy C."/>
            <person name="Pearson M."/>
            <person name="Poon T.W."/>
            <person name="Priest M."/>
            <person name="Roberts A."/>
            <person name="Saif S."/>
            <person name="Shea T."/>
            <person name="Sisk P."/>
            <person name="Sykes S."/>
            <person name="Wortman J."/>
            <person name="Nusbaum C."/>
            <person name="Birren B."/>
        </authorList>
    </citation>
    <scope>NUCLEOTIDE SEQUENCE [LARGE SCALE GENOMIC DNA]</scope>
    <source>
        <strain evidence="2 3">CBS 606.96</strain>
    </source>
</reference>
<keyword evidence="3" id="KW-1185">Reference proteome</keyword>
<dbReference type="EMBL" id="AMGY01000001">
    <property type="protein sequence ID" value="EXJ91777.1"/>
    <property type="molecule type" value="Genomic_DNA"/>
</dbReference>
<accession>W9YFW2</accession>
<dbReference type="AlphaFoldDB" id="W9YFW2"/>
<gene>
    <name evidence="2" type="ORF">A1O3_00327</name>
</gene>
<sequence length="254" mass="28386">MASSRLSSLKEADKRNPTKGRARTRLAAPSHPSSEGTSVVHKLIQGVGSITSVIQLKESVQAFRHQRVASNMGLPQSTKEIWNRLDLLENNTHTNNILHRLFLVQLDLRRKELNVSMKGIVKKVPSWVIDRIAKDAEEGDRTKVISRLHAGVVWSTISDEFSTGVLALIPTQKAHWPSNTAVEKLNQKDLAGFLNKAKNDRYSLIKGAAQRVTRLIPLFEGKGCEAMLKMEQVGVEVLQHIQNESDILQFLDCL</sequence>
<proteinExistence type="predicted"/>
<evidence type="ECO:0000313" key="2">
    <source>
        <dbReference type="EMBL" id="EXJ91777.1"/>
    </source>
</evidence>
<dbReference type="OrthoDB" id="67027at2759"/>
<dbReference type="RefSeq" id="XP_007728667.1">
    <property type="nucleotide sequence ID" value="XM_007730477.1"/>
</dbReference>
<comment type="caution">
    <text evidence="2">The sequence shown here is derived from an EMBL/GenBank/DDBJ whole genome shotgun (WGS) entry which is preliminary data.</text>
</comment>
<protein>
    <submittedName>
        <fullName evidence="2">Uncharacterized protein</fullName>
    </submittedName>
</protein>
<dbReference type="HOGENOM" id="CLU_1094147_0_0_1"/>
<feature type="region of interest" description="Disordered" evidence="1">
    <location>
        <begin position="1"/>
        <end position="38"/>
    </location>
</feature>
<name>W9YFW2_9EURO</name>